<dbReference type="OrthoDB" id="9807974at2"/>
<dbReference type="STRING" id="86105.NF27_DT01140"/>
<dbReference type="GO" id="GO:0003735">
    <property type="term" value="F:structural constituent of ribosome"/>
    <property type="evidence" value="ECO:0007669"/>
    <property type="project" value="InterPro"/>
</dbReference>
<keyword evidence="4 8" id="KW-0694">RNA-binding</keyword>
<dbReference type="Pfam" id="PF01649">
    <property type="entry name" value="Ribosomal_S20p"/>
    <property type="match status" value="1"/>
</dbReference>
<evidence type="ECO:0000256" key="6">
    <source>
        <dbReference type="ARBA" id="ARBA00023274"/>
    </source>
</evidence>
<keyword evidence="3 8" id="KW-0699">rRNA-binding</keyword>
<evidence type="ECO:0000256" key="1">
    <source>
        <dbReference type="ARBA" id="ARBA00003134"/>
    </source>
</evidence>
<dbReference type="GO" id="GO:0015935">
    <property type="term" value="C:small ribosomal subunit"/>
    <property type="evidence" value="ECO:0007669"/>
    <property type="project" value="TreeGrafter"/>
</dbReference>
<protein>
    <recommendedName>
        <fullName evidence="7 8">Small ribosomal subunit protein bS20</fullName>
    </recommendedName>
</protein>
<dbReference type="RefSeq" id="WP_039456416.1">
    <property type="nucleotide sequence ID" value="NZ_JSWE01000096.1"/>
</dbReference>
<evidence type="ECO:0000256" key="8">
    <source>
        <dbReference type="HAMAP-Rule" id="MF_00500"/>
    </source>
</evidence>
<name>A0A0C1QZA6_9RICK</name>
<organism evidence="9 10">
    <name type="scientific">Candidatus Jidaibacter acanthamoebae</name>
    <dbReference type="NCBI Taxonomy" id="86105"/>
    <lineage>
        <taxon>Bacteria</taxon>
        <taxon>Pseudomonadati</taxon>
        <taxon>Pseudomonadota</taxon>
        <taxon>Alphaproteobacteria</taxon>
        <taxon>Rickettsiales</taxon>
        <taxon>Candidatus Midichloriaceae</taxon>
        <taxon>Candidatus Jidaibacter</taxon>
    </lineage>
</organism>
<dbReference type="PANTHER" id="PTHR33398">
    <property type="entry name" value="30S RIBOSOMAL PROTEIN S20"/>
    <property type="match status" value="1"/>
</dbReference>
<reference evidence="9 10" key="1">
    <citation type="submission" date="2014-11" db="EMBL/GenBank/DDBJ databases">
        <title>A Rickettsiales Symbiont of Amoebae With Ancient Features.</title>
        <authorList>
            <person name="Schulz F."/>
            <person name="Martijn J."/>
            <person name="Wascher F."/>
            <person name="Kostanjsek R."/>
            <person name="Ettema T.J."/>
            <person name="Horn M."/>
        </authorList>
    </citation>
    <scope>NUCLEOTIDE SEQUENCE [LARGE SCALE GENOMIC DNA]</scope>
    <source>
        <strain evidence="9 10">UWC36</strain>
    </source>
</reference>
<keyword evidence="6 8" id="KW-0687">Ribonucleoprotein</keyword>
<dbReference type="InterPro" id="IPR036510">
    <property type="entry name" value="Ribosomal_bS20_sf"/>
</dbReference>
<keyword evidence="5 8" id="KW-0689">Ribosomal protein</keyword>
<gene>
    <name evidence="9" type="primary">rpsT_2</name>
    <name evidence="8" type="synonym">rpsT</name>
    <name evidence="9" type="ORF">NF27_DT01140</name>
</gene>
<dbReference type="NCBIfam" id="TIGR00029">
    <property type="entry name" value="S20"/>
    <property type="match status" value="1"/>
</dbReference>
<evidence type="ECO:0000256" key="3">
    <source>
        <dbReference type="ARBA" id="ARBA00022730"/>
    </source>
</evidence>
<evidence type="ECO:0000256" key="5">
    <source>
        <dbReference type="ARBA" id="ARBA00022980"/>
    </source>
</evidence>
<evidence type="ECO:0000256" key="7">
    <source>
        <dbReference type="ARBA" id="ARBA00035136"/>
    </source>
</evidence>
<evidence type="ECO:0000256" key="4">
    <source>
        <dbReference type="ARBA" id="ARBA00022884"/>
    </source>
</evidence>
<dbReference type="AlphaFoldDB" id="A0A0C1QZA6"/>
<dbReference type="InterPro" id="IPR002583">
    <property type="entry name" value="Ribosomal_bS20"/>
</dbReference>
<evidence type="ECO:0000313" key="9">
    <source>
        <dbReference type="EMBL" id="KIE05340.1"/>
    </source>
</evidence>
<dbReference type="HAMAP" id="MF_00500">
    <property type="entry name" value="Ribosomal_bS20"/>
    <property type="match status" value="1"/>
</dbReference>
<dbReference type="Gene3D" id="1.20.58.110">
    <property type="entry name" value="Ribosomal protein S20"/>
    <property type="match status" value="1"/>
</dbReference>
<evidence type="ECO:0000313" key="10">
    <source>
        <dbReference type="Proteomes" id="UP000031258"/>
    </source>
</evidence>
<accession>A0A0C1QZA6</accession>
<dbReference type="GO" id="GO:0006412">
    <property type="term" value="P:translation"/>
    <property type="evidence" value="ECO:0007669"/>
    <property type="project" value="UniProtKB-UniRule"/>
</dbReference>
<evidence type="ECO:0000256" key="2">
    <source>
        <dbReference type="ARBA" id="ARBA00007634"/>
    </source>
</evidence>
<sequence length="90" mass="9911">MANHKSAKKAHLTSLDNRARNKSVLSRIKTFITKVENLITSNDSKEAELALRSAESEIMKSVTKGVLKLNTAARKVSKLTKRVKSMSQAA</sequence>
<comment type="similarity">
    <text evidence="2 8">Belongs to the bacterial ribosomal protein bS20 family.</text>
</comment>
<dbReference type="PANTHER" id="PTHR33398:SF1">
    <property type="entry name" value="SMALL RIBOSOMAL SUBUNIT PROTEIN BS20C"/>
    <property type="match status" value="1"/>
</dbReference>
<comment type="caution">
    <text evidence="9">The sequence shown here is derived from an EMBL/GenBank/DDBJ whole genome shotgun (WGS) entry which is preliminary data.</text>
</comment>
<dbReference type="GO" id="GO:0070181">
    <property type="term" value="F:small ribosomal subunit rRNA binding"/>
    <property type="evidence" value="ECO:0007669"/>
    <property type="project" value="TreeGrafter"/>
</dbReference>
<dbReference type="Proteomes" id="UP000031258">
    <property type="component" value="Unassembled WGS sequence"/>
</dbReference>
<comment type="function">
    <text evidence="1 8">Binds directly to 16S ribosomal RNA.</text>
</comment>
<keyword evidence="10" id="KW-1185">Reference proteome</keyword>
<dbReference type="SUPFAM" id="SSF46992">
    <property type="entry name" value="Ribosomal protein S20"/>
    <property type="match status" value="1"/>
</dbReference>
<proteinExistence type="inferred from homology"/>
<dbReference type="EMBL" id="JSWE01000096">
    <property type="protein sequence ID" value="KIE05340.1"/>
    <property type="molecule type" value="Genomic_DNA"/>
</dbReference>